<accession>A0A645B456</accession>
<dbReference type="PANTHER" id="PTHR42810">
    <property type="entry name" value="PURINE PERMEASE C1399.01C-RELATED"/>
    <property type="match status" value="1"/>
</dbReference>
<evidence type="ECO:0000256" key="4">
    <source>
        <dbReference type="ARBA" id="ARBA00022692"/>
    </source>
</evidence>
<organism evidence="8">
    <name type="scientific">bioreactor metagenome</name>
    <dbReference type="NCBI Taxonomy" id="1076179"/>
    <lineage>
        <taxon>unclassified sequences</taxon>
        <taxon>metagenomes</taxon>
        <taxon>ecological metagenomes</taxon>
    </lineage>
</organism>
<gene>
    <name evidence="8" type="primary">pyrP_10</name>
    <name evidence="8" type="ORF">SDC9_107101</name>
</gene>
<dbReference type="PANTHER" id="PTHR42810:SF2">
    <property type="entry name" value="PURINE PERMEASE C1399.01C-RELATED"/>
    <property type="match status" value="1"/>
</dbReference>
<dbReference type="GO" id="GO:0042907">
    <property type="term" value="F:xanthine transmembrane transporter activity"/>
    <property type="evidence" value="ECO:0007669"/>
    <property type="project" value="TreeGrafter"/>
</dbReference>
<sequence length="202" mass="21363">MPEFGRPEFNWQAILFLLPVAIAPIIEHIGDVYAISNVVDKDFVKDPGLHRTLLGDGIATSVAGMFGSVPNTTYSEVTGAISLTKVTNPLVLRIAAVTAIVFSMIGKISWFLKTIPQGVLGGIMLLLFGTIASVGIKTLVDSKTDFSVTRNQIIVSIVLTVGIGGAIISWGSFSLSGIGLASVVGVILNLILPDKKSEEIVR</sequence>
<feature type="transmembrane region" description="Helical" evidence="7">
    <location>
        <begin position="118"/>
        <end position="140"/>
    </location>
</feature>
<keyword evidence="6 7" id="KW-0472">Membrane</keyword>
<evidence type="ECO:0000256" key="7">
    <source>
        <dbReference type="SAM" id="Phobius"/>
    </source>
</evidence>
<keyword evidence="4 7" id="KW-0812">Transmembrane</keyword>
<comment type="caution">
    <text evidence="8">The sequence shown here is derived from an EMBL/GenBank/DDBJ whole genome shotgun (WGS) entry which is preliminary data.</text>
</comment>
<evidence type="ECO:0000256" key="6">
    <source>
        <dbReference type="ARBA" id="ARBA00023136"/>
    </source>
</evidence>
<protein>
    <submittedName>
        <fullName evidence="8">Uracil permease</fullName>
    </submittedName>
</protein>
<evidence type="ECO:0000256" key="5">
    <source>
        <dbReference type="ARBA" id="ARBA00022989"/>
    </source>
</evidence>
<dbReference type="GO" id="GO:0005886">
    <property type="term" value="C:plasma membrane"/>
    <property type="evidence" value="ECO:0007669"/>
    <property type="project" value="TreeGrafter"/>
</dbReference>
<feature type="transmembrane region" description="Helical" evidence="7">
    <location>
        <begin position="175"/>
        <end position="192"/>
    </location>
</feature>
<dbReference type="EMBL" id="VSSQ01017706">
    <property type="protein sequence ID" value="MPM60250.1"/>
    <property type="molecule type" value="Genomic_DNA"/>
</dbReference>
<evidence type="ECO:0000256" key="3">
    <source>
        <dbReference type="ARBA" id="ARBA00022448"/>
    </source>
</evidence>
<dbReference type="Pfam" id="PF00860">
    <property type="entry name" value="Xan_ur_permease"/>
    <property type="match status" value="1"/>
</dbReference>
<evidence type="ECO:0000313" key="8">
    <source>
        <dbReference type="EMBL" id="MPM60250.1"/>
    </source>
</evidence>
<dbReference type="AlphaFoldDB" id="A0A645B456"/>
<name>A0A645B456_9ZZZZ</name>
<reference evidence="8" key="1">
    <citation type="submission" date="2019-08" db="EMBL/GenBank/DDBJ databases">
        <authorList>
            <person name="Kucharzyk K."/>
            <person name="Murdoch R.W."/>
            <person name="Higgins S."/>
            <person name="Loffler F."/>
        </authorList>
    </citation>
    <scope>NUCLEOTIDE SEQUENCE</scope>
</reference>
<keyword evidence="3" id="KW-0813">Transport</keyword>
<evidence type="ECO:0000256" key="2">
    <source>
        <dbReference type="ARBA" id="ARBA00008821"/>
    </source>
</evidence>
<comment type="subcellular location">
    <subcellularLocation>
        <location evidence="1">Membrane</location>
        <topology evidence="1">Multi-pass membrane protein</topology>
    </subcellularLocation>
</comment>
<feature type="transmembrane region" description="Helical" evidence="7">
    <location>
        <begin position="90"/>
        <end position="112"/>
    </location>
</feature>
<keyword evidence="5 7" id="KW-1133">Transmembrane helix</keyword>
<dbReference type="InterPro" id="IPR006043">
    <property type="entry name" value="NCS2"/>
</dbReference>
<feature type="transmembrane region" description="Helical" evidence="7">
    <location>
        <begin position="152"/>
        <end position="169"/>
    </location>
</feature>
<evidence type="ECO:0000256" key="1">
    <source>
        <dbReference type="ARBA" id="ARBA00004141"/>
    </source>
</evidence>
<comment type="similarity">
    <text evidence="2">Belongs to the nucleobase:cation symporter-2 (NCS2) (TC 2.A.40) family.</text>
</comment>
<proteinExistence type="inferred from homology"/>